<comment type="caution">
    <text evidence="1">The sequence shown here is derived from an EMBL/GenBank/DDBJ whole genome shotgun (WGS) entry which is preliminary data.</text>
</comment>
<gene>
    <name evidence="1" type="ORF">GCM10022414_00350</name>
</gene>
<dbReference type="RefSeq" id="WP_344931578.1">
    <property type="nucleotide sequence ID" value="NZ_BAABDM010000001.1"/>
</dbReference>
<name>A0ABP7W6G8_9GAMM</name>
<keyword evidence="2" id="KW-1185">Reference proteome</keyword>
<dbReference type="EMBL" id="BAABDM010000001">
    <property type="protein sequence ID" value="GAA4081913.1"/>
    <property type="molecule type" value="Genomic_DNA"/>
</dbReference>
<reference evidence="2" key="1">
    <citation type="journal article" date="2019" name="Int. J. Syst. Evol. Microbiol.">
        <title>The Global Catalogue of Microorganisms (GCM) 10K type strain sequencing project: providing services to taxonomists for standard genome sequencing and annotation.</title>
        <authorList>
            <consortium name="The Broad Institute Genomics Platform"/>
            <consortium name="The Broad Institute Genome Sequencing Center for Infectious Disease"/>
            <person name="Wu L."/>
            <person name="Ma J."/>
        </authorList>
    </citation>
    <scope>NUCLEOTIDE SEQUENCE [LARGE SCALE GENOMIC DNA]</scope>
    <source>
        <strain evidence="2">JCM 17304</strain>
    </source>
</reference>
<evidence type="ECO:0000313" key="2">
    <source>
        <dbReference type="Proteomes" id="UP001500392"/>
    </source>
</evidence>
<evidence type="ECO:0008006" key="3">
    <source>
        <dbReference type="Google" id="ProtNLM"/>
    </source>
</evidence>
<evidence type="ECO:0000313" key="1">
    <source>
        <dbReference type="EMBL" id="GAA4081913.1"/>
    </source>
</evidence>
<dbReference type="Proteomes" id="UP001500392">
    <property type="component" value="Unassembled WGS sequence"/>
</dbReference>
<sequence>MSDDLVFVLPLAVLRMLNYQLPSTEAATSYADHIVYSRENALKLSRLLLSKWQLPQSEVDAFFKEPGPSNEVLGHLLATKLLLRPLVGLEQCGEYFNAPHKQFDGRSLWQQMQMGTEASTQVKEYLMECIG</sequence>
<proteinExistence type="predicted"/>
<accession>A0ABP7W6G8</accession>
<organism evidence="1 2">
    <name type="scientific">Zhongshania borealis</name>
    <dbReference type="NCBI Taxonomy" id="889488"/>
    <lineage>
        <taxon>Bacteria</taxon>
        <taxon>Pseudomonadati</taxon>
        <taxon>Pseudomonadota</taxon>
        <taxon>Gammaproteobacteria</taxon>
        <taxon>Cellvibrionales</taxon>
        <taxon>Spongiibacteraceae</taxon>
        <taxon>Zhongshania</taxon>
    </lineage>
</organism>
<protein>
    <recommendedName>
        <fullName evidence="3">HDOD domain-containing protein</fullName>
    </recommendedName>
</protein>